<keyword evidence="2" id="KW-1185">Reference proteome</keyword>
<dbReference type="PANTHER" id="PTHR37984:SF12">
    <property type="entry name" value="RIBONUCLEASE H"/>
    <property type="match status" value="1"/>
</dbReference>
<dbReference type="EMBL" id="JYDQ01000005">
    <property type="protein sequence ID" value="KRY23041.1"/>
    <property type="molecule type" value="Genomic_DNA"/>
</dbReference>
<name>A0A0V1AE30_9BILA</name>
<sequence length="326" mass="37244">MICSRATFSGRPKRFFRISTGIPLKARKKDALLSSCGEAVYNLIQALISPPNPNEKSFDEILFRNQKVGESVGDFVDEFRRLVQCCSFSELDNMLRDQLVTGLRDEELQLHLFPSKKFDLRRISPGRSIISRSRWLTCSKSLCFRQHVNIKFRREQQNQLRYARAAEAHTSDLSVIGVAVVIENSPYEKEIDTGSKFTILSEYVFQKLSQGRKIRLEPITLKLATFQGELVKVKGSCSVDVQYGNIHRALTLIVAKDHCQNLLRLNWFEPLGIHISSVHHLKSTNPQISEVLRKYRSVFTEELGMYIGKPVSLRLDPNVTPICMKA</sequence>
<proteinExistence type="predicted"/>
<dbReference type="SUPFAM" id="SSF50630">
    <property type="entry name" value="Acid proteases"/>
    <property type="match status" value="1"/>
</dbReference>
<dbReference type="STRING" id="990121.A0A0V1AE30"/>
<accession>A0A0V1AE30</accession>
<dbReference type="InterPro" id="IPR021109">
    <property type="entry name" value="Peptidase_aspartic_dom_sf"/>
</dbReference>
<protein>
    <recommendedName>
        <fullName evidence="3">Peptidase A2 domain-containing protein</fullName>
    </recommendedName>
</protein>
<dbReference type="AlphaFoldDB" id="A0A0V1AE30"/>
<gene>
    <name evidence="1" type="ORF">T12_1641</name>
</gene>
<dbReference type="Gene3D" id="2.40.70.10">
    <property type="entry name" value="Acid Proteases"/>
    <property type="match status" value="1"/>
</dbReference>
<dbReference type="InterPro" id="IPR050951">
    <property type="entry name" value="Retrovirus_Pol_polyprotein"/>
</dbReference>
<organism evidence="1 2">
    <name type="scientific">Trichinella patagoniensis</name>
    <dbReference type="NCBI Taxonomy" id="990121"/>
    <lineage>
        <taxon>Eukaryota</taxon>
        <taxon>Metazoa</taxon>
        <taxon>Ecdysozoa</taxon>
        <taxon>Nematoda</taxon>
        <taxon>Enoplea</taxon>
        <taxon>Dorylaimia</taxon>
        <taxon>Trichinellida</taxon>
        <taxon>Trichinellidae</taxon>
        <taxon>Trichinella</taxon>
    </lineage>
</organism>
<evidence type="ECO:0008006" key="3">
    <source>
        <dbReference type="Google" id="ProtNLM"/>
    </source>
</evidence>
<reference evidence="1 2" key="1">
    <citation type="submission" date="2015-01" db="EMBL/GenBank/DDBJ databases">
        <title>Evolution of Trichinella species and genotypes.</title>
        <authorList>
            <person name="Korhonen P.K."/>
            <person name="Edoardo P."/>
            <person name="Giuseppe L.R."/>
            <person name="Gasser R.B."/>
        </authorList>
    </citation>
    <scope>NUCLEOTIDE SEQUENCE [LARGE SCALE GENOMIC DNA]</scope>
    <source>
        <strain evidence="1">ISS2496</strain>
    </source>
</reference>
<evidence type="ECO:0000313" key="2">
    <source>
        <dbReference type="Proteomes" id="UP000054783"/>
    </source>
</evidence>
<dbReference type="OrthoDB" id="5920533at2759"/>
<comment type="caution">
    <text evidence="1">The sequence shown here is derived from an EMBL/GenBank/DDBJ whole genome shotgun (WGS) entry which is preliminary data.</text>
</comment>
<evidence type="ECO:0000313" key="1">
    <source>
        <dbReference type="EMBL" id="KRY23041.1"/>
    </source>
</evidence>
<dbReference type="Proteomes" id="UP000054783">
    <property type="component" value="Unassembled WGS sequence"/>
</dbReference>
<dbReference type="PANTHER" id="PTHR37984">
    <property type="entry name" value="PROTEIN CBG26694"/>
    <property type="match status" value="1"/>
</dbReference>